<proteinExistence type="predicted"/>
<feature type="compositionally biased region" description="Acidic residues" evidence="1">
    <location>
        <begin position="44"/>
        <end position="79"/>
    </location>
</feature>
<dbReference type="PROSITE" id="PS51257">
    <property type="entry name" value="PROKAR_LIPOPROTEIN"/>
    <property type="match status" value="1"/>
</dbReference>
<gene>
    <name evidence="2" type="ORF">JOC54_000203</name>
</gene>
<name>A0ABS2SN75_9BACI</name>
<evidence type="ECO:0000313" key="3">
    <source>
        <dbReference type="Proteomes" id="UP001179280"/>
    </source>
</evidence>
<dbReference type="EMBL" id="JAFBCV010000001">
    <property type="protein sequence ID" value="MBM7836972.1"/>
    <property type="molecule type" value="Genomic_DNA"/>
</dbReference>
<evidence type="ECO:0000313" key="2">
    <source>
        <dbReference type="EMBL" id="MBM7836972.1"/>
    </source>
</evidence>
<accession>A0ABS2SN75</accession>
<feature type="compositionally biased region" description="Polar residues" evidence="1">
    <location>
        <begin position="80"/>
        <end position="90"/>
    </location>
</feature>
<evidence type="ECO:0000256" key="1">
    <source>
        <dbReference type="SAM" id="MobiDB-lite"/>
    </source>
</evidence>
<dbReference type="Proteomes" id="UP001179280">
    <property type="component" value="Unassembled WGS sequence"/>
</dbReference>
<evidence type="ECO:0008006" key="4">
    <source>
        <dbReference type="Google" id="ProtNLM"/>
    </source>
</evidence>
<sequence>MRKTVTAAGLLSASFLFVGCQNGQDEMTEAPETANGQTGPADESQLEDENEANDDETSSDEETDDDVSSGDDSTDEENGENSNPYSGTQVQSSYLIDTHLVEADMGDTIEFLTAFSFTRDADQQHSHEENIEMSLIDGDPSEQNILDSYADISLEWPELHIYFNEDGNELSLTSAEMMMFYDSLFGISDLYGIEEISFFNPDGEIDINVGERSVNEPFDVGEERGLSRGYYTLYDEELEQTLFLSGGDLEEPVTNEREEPFSFEETLETMKTVEQEDAFYSSAMVEGIEVLGASIQNGVASVQYTMDEEIVTEADQIVFENAIQLAALDFHAWEVKLRNDTTQEVVTYHLVGQ</sequence>
<organism evidence="2 3">
    <name type="scientific">Shouchella xiaoxiensis</name>
    <dbReference type="NCBI Taxonomy" id="766895"/>
    <lineage>
        <taxon>Bacteria</taxon>
        <taxon>Bacillati</taxon>
        <taxon>Bacillota</taxon>
        <taxon>Bacilli</taxon>
        <taxon>Bacillales</taxon>
        <taxon>Bacillaceae</taxon>
        <taxon>Shouchella</taxon>
    </lineage>
</organism>
<protein>
    <recommendedName>
        <fullName evidence="4">GerMN domain-containing protein</fullName>
    </recommendedName>
</protein>
<comment type="caution">
    <text evidence="2">The sequence shown here is derived from an EMBL/GenBank/DDBJ whole genome shotgun (WGS) entry which is preliminary data.</text>
</comment>
<feature type="region of interest" description="Disordered" evidence="1">
    <location>
        <begin position="23"/>
        <end position="90"/>
    </location>
</feature>
<keyword evidence="3" id="KW-1185">Reference proteome</keyword>
<dbReference type="RefSeq" id="WP_204463726.1">
    <property type="nucleotide sequence ID" value="NZ_JAFBCV010000001.1"/>
</dbReference>
<reference evidence="2" key="1">
    <citation type="submission" date="2021-01" db="EMBL/GenBank/DDBJ databases">
        <title>Genomic Encyclopedia of Type Strains, Phase IV (KMG-IV): sequencing the most valuable type-strain genomes for metagenomic binning, comparative biology and taxonomic classification.</title>
        <authorList>
            <person name="Goeker M."/>
        </authorList>
    </citation>
    <scope>NUCLEOTIDE SEQUENCE</scope>
    <source>
        <strain evidence="2">DSM 21943</strain>
    </source>
</reference>